<evidence type="ECO:0000256" key="3">
    <source>
        <dbReference type="ARBA" id="ARBA00022759"/>
    </source>
</evidence>
<dbReference type="GO" id="GO:0016787">
    <property type="term" value="F:hydrolase activity"/>
    <property type="evidence" value="ECO:0007669"/>
    <property type="project" value="UniProtKB-KW"/>
</dbReference>
<feature type="domain" description="Endoribonuclease YicC-like C-terminal" evidence="7">
    <location>
        <begin position="176"/>
        <end position="294"/>
    </location>
</feature>
<keyword evidence="2" id="KW-0540">Nuclease</keyword>
<evidence type="ECO:0000256" key="4">
    <source>
        <dbReference type="ARBA" id="ARBA00022801"/>
    </source>
</evidence>
<comment type="cofactor">
    <cofactor evidence="1">
        <name>a divalent metal cation</name>
        <dbReference type="ChEBI" id="CHEBI:60240"/>
    </cofactor>
</comment>
<evidence type="ECO:0000259" key="7">
    <source>
        <dbReference type="Pfam" id="PF08340"/>
    </source>
</evidence>
<comment type="caution">
    <text evidence="8">The sequence shown here is derived from an EMBL/GenBank/DDBJ whole genome shotgun (WGS) entry which is preliminary data.</text>
</comment>
<proteinExistence type="inferred from homology"/>
<evidence type="ECO:0000256" key="1">
    <source>
        <dbReference type="ARBA" id="ARBA00001968"/>
    </source>
</evidence>
<accession>A0A7C2NYM6</accession>
<comment type="similarity">
    <text evidence="5">Belongs to the YicC/YloC family.</text>
</comment>
<organism evidence="8">
    <name type="scientific">Schlesneria paludicola</name>
    <dbReference type="NCBI Taxonomy" id="360056"/>
    <lineage>
        <taxon>Bacteria</taxon>
        <taxon>Pseudomonadati</taxon>
        <taxon>Planctomycetota</taxon>
        <taxon>Planctomycetia</taxon>
        <taxon>Planctomycetales</taxon>
        <taxon>Planctomycetaceae</taxon>
        <taxon>Schlesneria</taxon>
    </lineage>
</organism>
<feature type="domain" description="Endoribonuclease YicC-like N-terminal" evidence="6">
    <location>
        <begin position="3"/>
        <end position="156"/>
    </location>
</feature>
<keyword evidence="3" id="KW-0255">Endonuclease</keyword>
<dbReference type="PANTHER" id="PTHR30636:SF3">
    <property type="entry name" value="UPF0701 PROTEIN YICC"/>
    <property type="match status" value="1"/>
</dbReference>
<reference evidence="8" key="1">
    <citation type="journal article" date="2020" name="mSystems">
        <title>Genome- and Community-Level Interaction Insights into Carbon Utilization and Element Cycling Functions of Hydrothermarchaeota in Hydrothermal Sediment.</title>
        <authorList>
            <person name="Zhou Z."/>
            <person name="Liu Y."/>
            <person name="Xu W."/>
            <person name="Pan J."/>
            <person name="Luo Z.H."/>
            <person name="Li M."/>
        </authorList>
    </citation>
    <scope>NUCLEOTIDE SEQUENCE [LARGE SCALE GENOMIC DNA]</scope>
    <source>
        <strain evidence="8">SpSt-339</strain>
    </source>
</reference>
<dbReference type="Pfam" id="PF08340">
    <property type="entry name" value="YicC-like_C"/>
    <property type="match status" value="1"/>
</dbReference>
<dbReference type="AlphaFoldDB" id="A0A7C2NYM6"/>
<dbReference type="Pfam" id="PF03755">
    <property type="entry name" value="YicC-like_N"/>
    <property type="match status" value="1"/>
</dbReference>
<dbReference type="InterPro" id="IPR013551">
    <property type="entry name" value="YicC-like_C"/>
</dbReference>
<evidence type="ECO:0000256" key="2">
    <source>
        <dbReference type="ARBA" id="ARBA00022722"/>
    </source>
</evidence>
<name>A0A7C2NYM6_9PLAN</name>
<protein>
    <submittedName>
        <fullName evidence="8">YicC family protein</fullName>
    </submittedName>
</protein>
<sequence>MLLSMTGFGEATEIVAGVHVTAELRSVNNRHFKLTVRAPEVWLRFEPEWERILRERVSRGTVTLTLRPDRSSATGLMRINTALLTSYWNQLHEVARQLGSPPPNDVIAVAGLPGVIDSGDWAAADGEGAGPELERLIRAAVERFQAFRVAEGQAMATDLLGHGGVIVREVERIAGFAPQVSQEFRRKLQQRLQEALHEANVTVEPDDLLREVALFTDRADISEEIVRLRSHLEQFQQLFTAEGSQGRKLDFLCQEMFREANTIGSKANHVGISHAAVEIKTAIERMREIVQNVE</sequence>
<dbReference type="NCBIfam" id="TIGR00255">
    <property type="entry name" value="YicC/YloC family endoribonuclease"/>
    <property type="match status" value="1"/>
</dbReference>
<evidence type="ECO:0000313" key="8">
    <source>
        <dbReference type="EMBL" id="HEN16471.1"/>
    </source>
</evidence>
<gene>
    <name evidence="8" type="ORF">ENQ76_13500</name>
</gene>
<dbReference type="PANTHER" id="PTHR30636">
    <property type="entry name" value="UPF0701 PROTEIN YICC"/>
    <property type="match status" value="1"/>
</dbReference>
<dbReference type="GO" id="GO:0004521">
    <property type="term" value="F:RNA endonuclease activity"/>
    <property type="evidence" value="ECO:0007669"/>
    <property type="project" value="InterPro"/>
</dbReference>
<dbReference type="InterPro" id="IPR013527">
    <property type="entry name" value="YicC-like_N"/>
</dbReference>
<dbReference type="EMBL" id="DSOK01000372">
    <property type="protein sequence ID" value="HEN16471.1"/>
    <property type="molecule type" value="Genomic_DNA"/>
</dbReference>
<dbReference type="InterPro" id="IPR005229">
    <property type="entry name" value="YicC/YloC-like"/>
</dbReference>
<evidence type="ECO:0000259" key="6">
    <source>
        <dbReference type="Pfam" id="PF03755"/>
    </source>
</evidence>
<evidence type="ECO:0000256" key="5">
    <source>
        <dbReference type="ARBA" id="ARBA00035648"/>
    </source>
</evidence>
<keyword evidence="4" id="KW-0378">Hydrolase</keyword>